<proteinExistence type="inferred from homology"/>
<sequence>MAPCCSRQEIRDIVTPPRDWIFPRAVTLRSHVFHPTTLPFVSVANFVSAVFPEKSLQLTAFLGWHCFMCYSDSPKRVTSSLPTIEINDILDCLGNNNLIQLRGLRLHDNPSLKQGLSNATTFRCIFILDPWFAGSSNVGINKWRFLLQCLDDLDRSLRKLNSRLFVIRGQPADILPKLLKEWGTTCLSFEEDPEPFGRVRDQNIIALCRSMNITVHTSVAHTLYKLEAIIEKNHGKAPLTYHQFQGIISSMDPPPQPEPPVTLATIGRAKSIIREDHEDKFGVPTLEELGFDIEGLRPGVWLGGESEALSRLERHLERKAWVASFGRPKMTPQSLHASQTGLSPYLRFGCLSTRLFYYQLNDLYRKIKRAIPPLSLHGQILWREFFYCAATRNPNFDRMVGNPICVQVPWDKNPEALAKWANGQTGFPWIDAIMTQLREEGWIHHLARHAVACFLTRGDLWLSWEEGMKVFDELLLDADWSVNAGMWMWLSCSSFFQQFFHCYCPVRFGRKADPNGDYIRKYLPILKNMPTKYIHEPWNAPENVQKAVKCVIGVDYPVPMLNHSVVAKNNIERMKQVYHQLIKYKGPGIMSSPSGNYQEKKKEETIYDHNNIFATPVAPTLVKPASNIR</sequence>
<evidence type="ECO:0000256" key="1">
    <source>
        <dbReference type="ARBA" id="ARBA00005862"/>
    </source>
</evidence>
<comment type="cofactor">
    <cofactor evidence="4">
        <name>FAD</name>
        <dbReference type="ChEBI" id="CHEBI:57692"/>
    </cofactor>
    <text evidence="4">Binds 1 FAD per subunit.</text>
</comment>
<dbReference type="PANTHER" id="PTHR11455">
    <property type="entry name" value="CRYPTOCHROME"/>
    <property type="match status" value="1"/>
</dbReference>
<evidence type="ECO:0000256" key="4">
    <source>
        <dbReference type="PIRSR" id="PIRSR602081-1"/>
    </source>
</evidence>
<dbReference type="InterPro" id="IPR006050">
    <property type="entry name" value="DNA_photolyase_N"/>
</dbReference>
<dbReference type="AlphaFoldDB" id="A0A8S9XGA4"/>
<keyword evidence="2 4" id="KW-0285">Flavoprotein</keyword>
<feature type="site" description="Electron transfer via tryptophanyl radical" evidence="5">
    <location>
        <position position="410"/>
    </location>
</feature>
<feature type="binding site" evidence="4">
    <location>
        <begin position="379"/>
        <end position="386"/>
    </location>
    <ligand>
        <name>FAD</name>
        <dbReference type="ChEBI" id="CHEBI:57692"/>
    </ligand>
</feature>
<gene>
    <name evidence="7" type="ORF">GE061_017891</name>
</gene>
<evidence type="ECO:0000256" key="5">
    <source>
        <dbReference type="PIRSR" id="PIRSR602081-2"/>
    </source>
</evidence>
<keyword evidence="8" id="KW-1185">Reference proteome</keyword>
<evidence type="ECO:0000259" key="6">
    <source>
        <dbReference type="PROSITE" id="PS51645"/>
    </source>
</evidence>
<dbReference type="InterPro" id="IPR036155">
    <property type="entry name" value="Crypto/Photolyase_N_sf"/>
</dbReference>
<dbReference type="OrthoDB" id="435881at2759"/>
<evidence type="ECO:0000313" key="7">
    <source>
        <dbReference type="EMBL" id="KAF6206655.1"/>
    </source>
</evidence>
<dbReference type="Gene3D" id="1.10.579.10">
    <property type="entry name" value="DNA Cyclobutane Dipyrimidine Photolyase, subunit A, domain 3"/>
    <property type="match status" value="1"/>
</dbReference>
<dbReference type="GO" id="GO:0071949">
    <property type="term" value="F:FAD binding"/>
    <property type="evidence" value="ECO:0007669"/>
    <property type="project" value="TreeGrafter"/>
</dbReference>
<name>A0A8S9XGA4_APOLU</name>
<dbReference type="PROSITE" id="PS51645">
    <property type="entry name" value="PHR_CRY_ALPHA_BETA"/>
    <property type="match status" value="1"/>
</dbReference>
<feature type="domain" description="Photolyase/cryptochrome alpha/beta" evidence="6">
    <location>
        <begin position="94"/>
        <end position="223"/>
    </location>
</feature>
<reference evidence="7" key="1">
    <citation type="journal article" date="2021" name="Mol. Ecol. Resour.">
        <title>Apolygus lucorum genome provides insights into omnivorousness and mesophyll feeding.</title>
        <authorList>
            <person name="Liu Y."/>
            <person name="Liu H."/>
            <person name="Wang H."/>
            <person name="Huang T."/>
            <person name="Liu B."/>
            <person name="Yang B."/>
            <person name="Yin L."/>
            <person name="Li B."/>
            <person name="Zhang Y."/>
            <person name="Zhang S."/>
            <person name="Jiang F."/>
            <person name="Zhang X."/>
            <person name="Ren Y."/>
            <person name="Wang B."/>
            <person name="Wang S."/>
            <person name="Lu Y."/>
            <person name="Wu K."/>
            <person name="Fan W."/>
            <person name="Wang G."/>
        </authorList>
    </citation>
    <scope>NUCLEOTIDE SEQUENCE</scope>
    <source>
        <strain evidence="7">12Hb</strain>
    </source>
</reference>
<dbReference type="Gene3D" id="1.25.40.80">
    <property type="match status" value="1"/>
</dbReference>
<organism evidence="7 8">
    <name type="scientific">Apolygus lucorum</name>
    <name type="common">Small green plant bug</name>
    <name type="synonym">Lygocoris lucorum</name>
    <dbReference type="NCBI Taxonomy" id="248454"/>
    <lineage>
        <taxon>Eukaryota</taxon>
        <taxon>Metazoa</taxon>
        <taxon>Ecdysozoa</taxon>
        <taxon>Arthropoda</taxon>
        <taxon>Hexapoda</taxon>
        <taxon>Insecta</taxon>
        <taxon>Pterygota</taxon>
        <taxon>Neoptera</taxon>
        <taxon>Paraneoptera</taxon>
        <taxon>Hemiptera</taxon>
        <taxon>Heteroptera</taxon>
        <taxon>Panheteroptera</taxon>
        <taxon>Cimicomorpha</taxon>
        <taxon>Miridae</taxon>
        <taxon>Mirini</taxon>
        <taxon>Apolygus</taxon>
    </lineage>
</organism>
<dbReference type="Pfam" id="PF00875">
    <property type="entry name" value="DNA_photolyase"/>
    <property type="match status" value="1"/>
</dbReference>
<dbReference type="Pfam" id="PF03441">
    <property type="entry name" value="FAD_binding_7"/>
    <property type="match status" value="1"/>
</dbReference>
<dbReference type="GO" id="GO:0043153">
    <property type="term" value="P:entrainment of circadian clock by photoperiod"/>
    <property type="evidence" value="ECO:0007669"/>
    <property type="project" value="TreeGrafter"/>
</dbReference>
<dbReference type="GO" id="GO:0045892">
    <property type="term" value="P:negative regulation of DNA-templated transcription"/>
    <property type="evidence" value="ECO:0007669"/>
    <property type="project" value="TreeGrafter"/>
</dbReference>
<dbReference type="Proteomes" id="UP000466442">
    <property type="component" value="Unassembled WGS sequence"/>
</dbReference>
<dbReference type="InterPro" id="IPR036134">
    <property type="entry name" value="Crypto/Photolyase_FAD-like_sf"/>
</dbReference>
<dbReference type="GO" id="GO:0003677">
    <property type="term" value="F:DNA binding"/>
    <property type="evidence" value="ECO:0007669"/>
    <property type="project" value="TreeGrafter"/>
</dbReference>
<comment type="caution">
    <text evidence="7">The sequence shown here is derived from an EMBL/GenBank/DDBJ whole genome shotgun (WGS) entry which is preliminary data.</text>
</comment>
<keyword evidence="3 4" id="KW-0274">FAD</keyword>
<evidence type="ECO:0000313" key="8">
    <source>
        <dbReference type="Proteomes" id="UP000466442"/>
    </source>
</evidence>
<dbReference type="GO" id="GO:0032922">
    <property type="term" value="P:circadian regulation of gene expression"/>
    <property type="evidence" value="ECO:0007669"/>
    <property type="project" value="TreeGrafter"/>
</dbReference>
<dbReference type="FunFam" id="1.10.579.10:FF:000001">
    <property type="entry name" value="Cryptochrome 1"/>
    <property type="match status" value="1"/>
</dbReference>
<dbReference type="GO" id="GO:0005634">
    <property type="term" value="C:nucleus"/>
    <property type="evidence" value="ECO:0007669"/>
    <property type="project" value="TreeGrafter"/>
</dbReference>
<dbReference type="Gene3D" id="3.40.50.620">
    <property type="entry name" value="HUPs"/>
    <property type="match status" value="1"/>
</dbReference>
<dbReference type="InterPro" id="IPR002081">
    <property type="entry name" value="Cryptochrome/DNA_photolyase_1"/>
</dbReference>
<dbReference type="EMBL" id="WIXP02000008">
    <property type="protein sequence ID" value="KAF6206655.1"/>
    <property type="molecule type" value="Genomic_DNA"/>
</dbReference>
<protein>
    <recommendedName>
        <fullName evidence="6">Photolyase/cryptochrome alpha/beta domain-containing protein</fullName>
    </recommendedName>
</protein>
<dbReference type="SUPFAM" id="SSF48173">
    <property type="entry name" value="Cryptochrome/photolyase FAD-binding domain"/>
    <property type="match status" value="1"/>
</dbReference>
<dbReference type="InterPro" id="IPR014729">
    <property type="entry name" value="Rossmann-like_a/b/a_fold"/>
</dbReference>
<dbReference type="GO" id="GO:0005737">
    <property type="term" value="C:cytoplasm"/>
    <property type="evidence" value="ECO:0007669"/>
    <property type="project" value="TreeGrafter"/>
</dbReference>
<evidence type="ECO:0000256" key="3">
    <source>
        <dbReference type="ARBA" id="ARBA00022827"/>
    </source>
</evidence>
<feature type="site" description="Electron transfer via tryptophanyl radical" evidence="5">
    <location>
        <position position="464"/>
    </location>
</feature>
<feature type="binding site" evidence="4">
    <location>
        <begin position="477"/>
        <end position="479"/>
    </location>
    <ligand>
        <name>FAD</name>
        <dbReference type="ChEBI" id="CHEBI:57692"/>
    </ligand>
</feature>
<dbReference type="SUPFAM" id="SSF52425">
    <property type="entry name" value="Cryptochrome/photolyase, N-terminal domain"/>
    <property type="match status" value="1"/>
</dbReference>
<evidence type="ECO:0000256" key="2">
    <source>
        <dbReference type="ARBA" id="ARBA00022630"/>
    </source>
</evidence>
<accession>A0A8S9XGA4</accession>
<feature type="site" description="Electron transfer via tryptophanyl radical" evidence="5">
    <location>
        <position position="487"/>
    </location>
</feature>
<dbReference type="PANTHER" id="PTHR11455:SF30">
    <property type="entry name" value="CRYPTOCHROME-1"/>
    <property type="match status" value="1"/>
</dbReference>
<dbReference type="InterPro" id="IPR005101">
    <property type="entry name" value="Cryptochr/Photolyase_FAD-bd"/>
</dbReference>
<comment type="similarity">
    <text evidence="1">Belongs to the DNA photolyase class-1 family.</text>
</comment>